<evidence type="ECO:0000313" key="3">
    <source>
        <dbReference type="Proteomes" id="UP001237780"/>
    </source>
</evidence>
<dbReference type="EMBL" id="JAUSZT010000003">
    <property type="protein sequence ID" value="MDQ0996400.1"/>
    <property type="molecule type" value="Genomic_DNA"/>
</dbReference>
<comment type="caution">
    <text evidence="2">The sequence shown here is derived from an EMBL/GenBank/DDBJ whole genome shotgun (WGS) entry which is preliminary data.</text>
</comment>
<evidence type="ECO:0000256" key="1">
    <source>
        <dbReference type="SAM" id="MobiDB-lite"/>
    </source>
</evidence>
<sequence length="362" mass="39898">MSALFPYLTEIHHLRNQVAADSANLKHMQLAPLNTFPRMQIRQLELGLDSRKSRLRFLEAAERKFNANQPRVPAGHSDGGQWTDGVGSGSLSRTEQKPRVILVGATTANNATVNGTGRSTGTNPWINGTTETLRSLTRRIPGAATMSEVLGSMRWTDSIDNHLQEYNKLVADIGNDTSIIPIISSRARSYTKEKAGVKTAVAALSREEVIKYCPNFLTVQQLLDKAARTAGPLSNFGSSALRGTAIHTLLKNEVDSLNNPNLRTEVSFYKSAYAALIETDQQVLPWYSNRSDKLPGETDYGKKFTVRIDVHAKASESLICVYDAKTGIYDFSVPRMDEIADGVARNYGEGVQFFVIGMKPFE</sequence>
<proteinExistence type="predicted"/>
<dbReference type="RefSeq" id="WP_307279143.1">
    <property type="nucleotide sequence ID" value="NZ_JAUSZT010000003.1"/>
</dbReference>
<name>A0ABU0S8Z2_9HYPH</name>
<feature type="region of interest" description="Disordered" evidence="1">
    <location>
        <begin position="68"/>
        <end position="94"/>
    </location>
</feature>
<gene>
    <name evidence="2" type="ORF">QFZ34_001582</name>
</gene>
<accession>A0ABU0S8Z2</accession>
<reference evidence="2 3" key="1">
    <citation type="submission" date="2023-07" db="EMBL/GenBank/DDBJ databases">
        <title>Comparative genomics of wheat-associated soil bacteria to identify genetic determinants of phenazine resistance.</title>
        <authorList>
            <person name="Mouncey N."/>
        </authorList>
    </citation>
    <scope>NUCLEOTIDE SEQUENCE [LARGE SCALE GENOMIC DNA]</scope>
    <source>
        <strain evidence="2 3">W4I11</strain>
    </source>
</reference>
<evidence type="ECO:0000313" key="2">
    <source>
        <dbReference type="EMBL" id="MDQ0996400.1"/>
    </source>
</evidence>
<organism evidence="2 3">
    <name type="scientific">Phyllobacterium ifriqiyense</name>
    <dbReference type="NCBI Taxonomy" id="314238"/>
    <lineage>
        <taxon>Bacteria</taxon>
        <taxon>Pseudomonadati</taxon>
        <taxon>Pseudomonadota</taxon>
        <taxon>Alphaproteobacteria</taxon>
        <taxon>Hyphomicrobiales</taxon>
        <taxon>Phyllobacteriaceae</taxon>
        <taxon>Phyllobacterium</taxon>
    </lineage>
</organism>
<protein>
    <submittedName>
        <fullName evidence="2">Uncharacterized protein</fullName>
    </submittedName>
</protein>
<keyword evidence="3" id="KW-1185">Reference proteome</keyword>
<dbReference type="Proteomes" id="UP001237780">
    <property type="component" value="Unassembled WGS sequence"/>
</dbReference>